<gene>
    <name evidence="1" type="ORF">BBK82_10620</name>
</gene>
<protein>
    <submittedName>
        <fullName evidence="1">Uncharacterized protein</fullName>
    </submittedName>
</protein>
<name>A0A1B2HFH8_9PSEU</name>
<keyword evidence="2" id="KW-1185">Reference proteome</keyword>
<accession>A0A1B2HFH8</accession>
<dbReference type="Proteomes" id="UP000093053">
    <property type="component" value="Chromosome"/>
</dbReference>
<evidence type="ECO:0000313" key="1">
    <source>
        <dbReference type="EMBL" id="ANZ36450.1"/>
    </source>
</evidence>
<reference evidence="1 2" key="1">
    <citation type="submission" date="2016-07" db="EMBL/GenBank/DDBJ databases">
        <title>Complete genome sequence of the Lentzea guizhouensis DHS C013.</title>
        <authorList>
            <person name="Cao C."/>
        </authorList>
    </citation>
    <scope>NUCLEOTIDE SEQUENCE [LARGE SCALE GENOMIC DNA]</scope>
    <source>
        <strain evidence="1 2">DHS C013</strain>
    </source>
</reference>
<organism evidence="1 2">
    <name type="scientific">Lentzea guizhouensis</name>
    <dbReference type="NCBI Taxonomy" id="1586287"/>
    <lineage>
        <taxon>Bacteria</taxon>
        <taxon>Bacillati</taxon>
        <taxon>Actinomycetota</taxon>
        <taxon>Actinomycetes</taxon>
        <taxon>Pseudonocardiales</taxon>
        <taxon>Pseudonocardiaceae</taxon>
        <taxon>Lentzea</taxon>
    </lineage>
</organism>
<dbReference type="EMBL" id="CP016793">
    <property type="protein sequence ID" value="ANZ36450.1"/>
    <property type="molecule type" value="Genomic_DNA"/>
</dbReference>
<dbReference type="RefSeq" id="WP_065914853.1">
    <property type="nucleotide sequence ID" value="NZ_CP016793.1"/>
</dbReference>
<sequence>MNRQTDDNDDDDFVTVEDDQTVDVALDRATDGAVAVRFRPGVILTPKLAALISRAHRDSKTLDICRPRKEDEQPPDA</sequence>
<dbReference type="OrthoDB" id="9957167at2"/>
<evidence type="ECO:0000313" key="2">
    <source>
        <dbReference type="Proteomes" id="UP000093053"/>
    </source>
</evidence>
<dbReference type="KEGG" id="led:BBK82_10620"/>
<dbReference type="AlphaFoldDB" id="A0A1B2HFH8"/>
<proteinExistence type="predicted"/>